<reference evidence="1 2" key="1">
    <citation type="journal article" date="2019" name="Commun. Biol.">
        <title>The bagworm genome reveals a unique fibroin gene that provides high tensile strength.</title>
        <authorList>
            <person name="Kono N."/>
            <person name="Nakamura H."/>
            <person name="Ohtoshi R."/>
            <person name="Tomita M."/>
            <person name="Numata K."/>
            <person name="Arakawa K."/>
        </authorList>
    </citation>
    <scope>NUCLEOTIDE SEQUENCE [LARGE SCALE GENOMIC DNA]</scope>
</reference>
<evidence type="ECO:0000313" key="2">
    <source>
        <dbReference type="Proteomes" id="UP000299102"/>
    </source>
</evidence>
<organism evidence="1 2">
    <name type="scientific">Eumeta variegata</name>
    <name type="common">Bagworm moth</name>
    <name type="synonym">Eumeta japonica</name>
    <dbReference type="NCBI Taxonomy" id="151549"/>
    <lineage>
        <taxon>Eukaryota</taxon>
        <taxon>Metazoa</taxon>
        <taxon>Ecdysozoa</taxon>
        <taxon>Arthropoda</taxon>
        <taxon>Hexapoda</taxon>
        <taxon>Insecta</taxon>
        <taxon>Pterygota</taxon>
        <taxon>Neoptera</taxon>
        <taxon>Endopterygota</taxon>
        <taxon>Lepidoptera</taxon>
        <taxon>Glossata</taxon>
        <taxon>Ditrysia</taxon>
        <taxon>Tineoidea</taxon>
        <taxon>Psychidae</taxon>
        <taxon>Oiketicinae</taxon>
        <taxon>Eumeta</taxon>
    </lineage>
</organism>
<comment type="caution">
    <text evidence="1">The sequence shown here is derived from an EMBL/GenBank/DDBJ whole genome shotgun (WGS) entry which is preliminary data.</text>
</comment>
<dbReference type="Proteomes" id="UP000299102">
    <property type="component" value="Unassembled WGS sequence"/>
</dbReference>
<evidence type="ECO:0000313" key="1">
    <source>
        <dbReference type="EMBL" id="GBP53773.1"/>
    </source>
</evidence>
<name>A0A4C1WS33_EUMVA</name>
<proteinExistence type="predicted"/>
<dbReference type="AlphaFoldDB" id="A0A4C1WS33"/>
<sequence>MRRRRRMVSRSVHRKADERSNLLSPGFLYKQHLTNLNLARIQFERLTDDDILHALEESDIKSLSNKLHEDSNFTLYQIKVTSTPRALMTHHT</sequence>
<accession>A0A4C1WS33</accession>
<dbReference type="EMBL" id="BGZK01000633">
    <property type="protein sequence ID" value="GBP53773.1"/>
    <property type="molecule type" value="Genomic_DNA"/>
</dbReference>
<protein>
    <submittedName>
        <fullName evidence="1">Uncharacterized protein</fullName>
    </submittedName>
</protein>
<keyword evidence="2" id="KW-1185">Reference proteome</keyword>
<gene>
    <name evidence="1" type="ORF">EVAR_84257_1</name>
</gene>